<evidence type="ECO:0000313" key="11">
    <source>
        <dbReference type="EMBL" id="RIH88054.1"/>
    </source>
</evidence>
<dbReference type="EMBL" id="QXDL01000029">
    <property type="protein sequence ID" value="RIH88054.1"/>
    <property type="molecule type" value="Genomic_DNA"/>
</dbReference>
<comment type="similarity">
    <text evidence="2 10">Belongs to the purine nucleoside phosphorylase YfiH/LACC1 family.</text>
</comment>
<reference evidence="11 12" key="1">
    <citation type="submission" date="2018-08" db="EMBL/GenBank/DDBJ databases">
        <title>Meiothermus terrae DSM 26712 genome sequencing project.</title>
        <authorList>
            <person name="Da Costa M.S."/>
            <person name="Albuquerque L."/>
            <person name="Raposo P."/>
            <person name="Froufe H.J.C."/>
            <person name="Barroso C.S."/>
            <person name="Egas C."/>
        </authorList>
    </citation>
    <scope>NUCLEOTIDE SEQUENCE [LARGE SCALE GENOMIC DNA]</scope>
    <source>
        <strain evidence="11 12">DSM 26712</strain>
    </source>
</reference>
<dbReference type="NCBIfam" id="TIGR00726">
    <property type="entry name" value="peptidoglycan editing factor PgeF"/>
    <property type="match status" value="1"/>
</dbReference>
<dbReference type="OrthoDB" id="4279at2"/>
<evidence type="ECO:0000256" key="7">
    <source>
        <dbReference type="ARBA" id="ARBA00047989"/>
    </source>
</evidence>
<dbReference type="GO" id="GO:0016787">
    <property type="term" value="F:hydrolase activity"/>
    <property type="evidence" value="ECO:0007669"/>
    <property type="project" value="UniProtKB-KW"/>
</dbReference>
<dbReference type="Pfam" id="PF02578">
    <property type="entry name" value="Cu-oxidase_4"/>
    <property type="match status" value="1"/>
</dbReference>
<evidence type="ECO:0000256" key="1">
    <source>
        <dbReference type="ARBA" id="ARBA00000553"/>
    </source>
</evidence>
<protein>
    <recommendedName>
        <fullName evidence="10">Purine nucleoside phosphorylase</fullName>
    </recommendedName>
</protein>
<dbReference type="InterPro" id="IPR011324">
    <property type="entry name" value="Cytotoxic_necrot_fac-like_cat"/>
</dbReference>
<keyword evidence="3" id="KW-0808">Transferase</keyword>
<evidence type="ECO:0000256" key="5">
    <source>
        <dbReference type="ARBA" id="ARBA00022801"/>
    </source>
</evidence>
<sequence>MLLTAPLLEVPHGFTTREGGVSQGPYATLNLSASTGDAAEAVLENQRRVLQRFGDPPVAALDQVHGSTVHAVEGPGVRTGDGLLTGVPGLLLRVGVADCYAVLLHDPVRQVVGALHAGWRGTVAGILPAALERMQARYGSRPQDVRVALGPGAGPGFQVGPEVAEQFARAGLECFHPDPITPGRFRLDLVAALRQQALHAGILPEHFWASGADTLHDERFFSHRRDRGRTGRMWGLILLPR</sequence>
<dbReference type="RefSeq" id="WP_119314227.1">
    <property type="nucleotide sequence ID" value="NZ_QXDL01000029.1"/>
</dbReference>
<dbReference type="SUPFAM" id="SSF64438">
    <property type="entry name" value="CNF1/YfiH-like putative cysteine hydrolases"/>
    <property type="match status" value="1"/>
</dbReference>
<evidence type="ECO:0000256" key="2">
    <source>
        <dbReference type="ARBA" id="ARBA00007353"/>
    </source>
</evidence>
<evidence type="ECO:0000256" key="3">
    <source>
        <dbReference type="ARBA" id="ARBA00022679"/>
    </source>
</evidence>
<dbReference type="GO" id="GO:0017061">
    <property type="term" value="F:S-methyl-5-thioadenosine phosphorylase activity"/>
    <property type="evidence" value="ECO:0007669"/>
    <property type="project" value="UniProtKB-EC"/>
</dbReference>
<proteinExistence type="inferred from homology"/>
<gene>
    <name evidence="11" type="primary">yfiH</name>
    <name evidence="11" type="ORF">Mterra_01049</name>
</gene>
<comment type="catalytic activity">
    <reaction evidence="9">
        <text>S-methyl-5'-thioadenosine + phosphate = 5-(methylsulfanyl)-alpha-D-ribose 1-phosphate + adenine</text>
        <dbReference type="Rhea" id="RHEA:11852"/>
        <dbReference type="ChEBI" id="CHEBI:16708"/>
        <dbReference type="ChEBI" id="CHEBI:17509"/>
        <dbReference type="ChEBI" id="CHEBI:43474"/>
        <dbReference type="ChEBI" id="CHEBI:58533"/>
        <dbReference type="EC" id="2.4.2.28"/>
    </reaction>
    <physiologicalReaction direction="left-to-right" evidence="9">
        <dbReference type="Rhea" id="RHEA:11853"/>
    </physiologicalReaction>
</comment>
<keyword evidence="4" id="KW-0479">Metal-binding</keyword>
<keyword evidence="5" id="KW-0378">Hydrolase</keyword>
<evidence type="ECO:0000313" key="12">
    <source>
        <dbReference type="Proteomes" id="UP000265715"/>
    </source>
</evidence>
<name>A0A399ETW2_9DEIN</name>
<evidence type="ECO:0000256" key="9">
    <source>
        <dbReference type="ARBA" id="ARBA00049893"/>
    </source>
</evidence>
<comment type="caution">
    <text evidence="11">The sequence shown here is derived from an EMBL/GenBank/DDBJ whole genome shotgun (WGS) entry which is preliminary data.</text>
</comment>
<dbReference type="Proteomes" id="UP000265715">
    <property type="component" value="Unassembled WGS sequence"/>
</dbReference>
<dbReference type="GO" id="GO:0005507">
    <property type="term" value="F:copper ion binding"/>
    <property type="evidence" value="ECO:0007669"/>
    <property type="project" value="TreeGrafter"/>
</dbReference>
<accession>A0A399ETW2</accession>
<dbReference type="InterPro" id="IPR003730">
    <property type="entry name" value="Cu_polyphenol_OxRdtase"/>
</dbReference>
<dbReference type="CDD" id="cd16833">
    <property type="entry name" value="YfiH"/>
    <property type="match status" value="1"/>
</dbReference>
<keyword evidence="12" id="KW-1185">Reference proteome</keyword>
<dbReference type="InterPro" id="IPR038371">
    <property type="entry name" value="Cu_polyphenol_OxRdtase_sf"/>
</dbReference>
<comment type="catalytic activity">
    <reaction evidence="8">
        <text>adenosine + phosphate = alpha-D-ribose 1-phosphate + adenine</text>
        <dbReference type="Rhea" id="RHEA:27642"/>
        <dbReference type="ChEBI" id="CHEBI:16335"/>
        <dbReference type="ChEBI" id="CHEBI:16708"/>
        <dbReference type="ChEBI" id="CHEBI:43474"/>
        <dbReference type="ChEBI" id="CHEBI:57720"/>
        <dbReference type="EC" id="2.4.2.1"/>
    </reaction>
    <physiologicalReaction direction="left-to-right" evidence="8">
        <dbReference type="Rhea" id="RHEA:27643"/>
    </physiologicalReaction>
</comment>
<dbReference type="AlphaFoldDB" id="A0A399ETW2"/>
<keyword evidence="6" id="KW-0862">Zinc</keyword>
<evidence type="ECO:0000256" key="6">
    <source>
        <dbReference type="ARBA" id="ARBA00022833"/>
    </source>
</evidence>
<dbReference type="PANTHER" id="PTHR30616">
    <property type="entry name" value="UNCHARACTERIZED PROTEIN YFIH"/>
    <property type="match status" value="1"/>
</dbReference>
<comment type="catalytic activity">
    <reaction evidence="1">
        <text>inosine + phosphate = alpha-D-ribose 1-phosphate + hypoxanthine</text>
        <dbReference type="Rhea" id="RHEA:27646"/>
        <dbReference type="ChEBI" id="CHEBI:17368"/>
        <dbReference type="ChEBI" id="CHEBI:17596"/>
        <dbReference type="ChEBI" id="CHEBI:43474"/>
        <dbReference type="ChEBI" id="CHEBI:57720"/>
        <dbReference type="EC" id="2.4.2.1"/>
    </reaction>
    <physiologicalReaction direction="left-to-right" evidence="1">
        <dbReference type="Rhea" id="RHEA:27647"/>
    </physiologicalReaction>
</comment>
<evidence type="ECO:0000256" key="4">
    <source>
        <dbReference type="ARBA" id="ARBA00022723"/>
    </source>
</evidence>
<evidence type="ECO:0000256" key="8">
    <source>
        <dbReference type="ARBA" id="ARBA00048968"/>
    </source>
</evidence>
<dbReference type="PANTHER" id="PTHR30616:SF2">
    <property type="entry name" value="PURINE NUCLEOSIDE PHOSPHORYLASE LACC1"/>
    <property type="match status" value="1"/>
</dbReference>
<organism evidence="11 12">
    <name type="scientific">Calidithermus terrae</name>
    <dbReference type="NCBI Taxonomy" id="1408545"/>
    <lineage>
        <taxon>Bacteria</taxon>
        <taxon>Thermotogati</taxon>
        <taxon>Deinococcota</taxon>
        <taxon>Deinococci</taxon>
        <taxon>Thermales</taxon>
        <taxon>Thermaceae</taxon>
        <taxon>Calidithermus</taxon>
    </lineage>
</organism>
<comment type="catalytic activity">
    <reaction evidence="7">
        <text>adenosine + H2O + H(+) = inosine + NH4(+)</text>
        <dbReference type="Rhea" id="RHEA:24408"/>
        <dbReference type="ChEBI" id="CHEBI:15377"/>
        <dbReference type="ChEBI" id="CHEBI:15378"/>
        <dbReference type="ChEBI" id="CHEBI:16335"/>
        <dbReference type="ChEBI" id="CHEBI:17596"/>
        <dbReference type="ChEBI" id="CHEBI:28938"/>
        <dbReference type="EC" id="3.5.4.4"/>
    </reaction>
    <physiologicalReaction direction="left-to-right" evidence="7">
        <dbReference type="Rhea" id="RHEA:24409"/>
    </physiologicalReaction>
</comment>
<dbReference type="Gene3D" id="3.60.140.10">
    <property type="entry name" value="CNF1/YfiH-like putative cysteine hydrolases"/>
    <property type="match status" value="1"/>
</dbReference>
<evidence type="ECO:0000256" key="10">
    <source>
        <dbReference type="RuleBase" id="RU361274"/>
    </source>
</evidence>